<evidence type="ECO:0000313" key="11">
    <source>
        <dbReference type="Proteomes" id="UP001459277"/>
    </source>
</evidence>
<evidence type="ECO:0000256" key="7">
    <source>
        <dbReference type="ARBA" id="ARBA00023265"/>
    </source>
</evidence>
<sequence>MAAGERSLKETPTWAVAFICVVFVIISVLLEHGIHSLGKLLYDIGFQKRQKKAMNEALEKIKAVSQIPISKICIPTKAGNIMLPCSKKGYTGSGNRRKLLWYDEDVTRRRVLAATAGDDYCFKYGKVALVSQSGLHQLHIFIFGLAVFHVLYSVITIVLAKAKILLLVGTKLEVIIMEMAQQIQDRTTVVKGAPVVEPSNKYFWFNQPDWILFLIHLTLFQNAFQMAYFLWIWYEFGLTSCFHEKLPEILIRVFLGVALQVLCSYITFPLYSLVTQMGSHMKKAIFEEQTAKAIKKWQKAARERKKLRKAGVTDVSSSGFISGENTPSHNSSPTHLLHKYKINSNNIESVLSSPKAYHSENELSEIEGPARPSSSDDHETRRAETHHTDFSFVTP</sequence>
<evidence type="ECO:0000256" key="3">
    <source>
        <dbReference type="ARBA" id="ARBA00022692"/>
    </source>
</evidence>
<keyword evidence="7" id="KW-0568">Pathogenesis-related protein</keyword>
<keyword evidence="5 9" id="KW-1133">Transmembrane helix</keyword>
<evidence type="ECO:0000256" key="1">
    <source>
        <dbReference type="ARBA" id="ARBA00004141"/>
    </source>
</evidence>
<keyword evidence="11" id="KW-1185">Reference proteome</keyword>
<comment type="similarity">
    <text evidence="2">Belongs to the MLO family.</text>
</comment>
<keyword evidence="6 9" id="KW-0472">Membrane</keyword>
<evidence type="ECO:0008006" key="12">
    <source>
        <dbReference type="Google" id="ProtNLM"/>
    </source>
</evidence>
<dbReference type="AlphaFoldDB" id="A0AAW2BYN4"/>
<dbReference type="PANTHER" id="PTHR31942">
    <property type="entry name" value="MLO-LIKE PROTEIN 1"/>
    <property type="match status" value="1"/>
</dbReference>
<dbReference type="Proteomes" id="UP001459277">
    <property type="component" value="Unassembled WGS sequence"/>
</dbReference>
<evidence type="ECO:0000256" key="2">
    <source>
        <dbReference type="ARBA" id="ARBA00006574"/>
    </source>
</evidence>
<feature type="transmembrane region" description="Helical" evidence="9">
    <location>
        <begin position="249"/>
        <end position="274"/>
    </location>
</feature>
<evidence type="ECO:0000256" key="5">
    <source>
        <dbReference type="ARBA" id="ARBA00022989"/>
    </source>
</evidence>
<dbReference type="PANTHER" id="PTHR31942:SF117">
    <property type="entry name" value="MLO-LIKE PROTEIN"/>
    <property type="match status" value="1"/>
</dbReference>
<organism evidence="10 11">
    <name type="scientific">Lithocarpus litseifolius</name>
    <dbReference type="NCBI Taxonomy" id="425828"/>
    <lineage>
        <taxon>Eukaryota</taxon>
        <taxon>Viridiplantae</taxon>
        <taxon>Streptophyta</taxon>
        <taxon>Embryophyta</taxon>
        <taxon>Tracheophyta</taxon>
        <taxon>Spermatophyta</taxon>
        <taxon>Magnoliopsida</taxon>
        <taxon>eudicotyledons</taxon>
        <taxon>Gunneridae</taxon>
        <taxon>Pentapetalae</taxon>
        <taxon>rosids</taxon>
        <taxon>fabids</taxon>
        <taxon>Fagales</taxon>
        <taxon>Fagaceae</taxon>
        <taxon>Lithocarpus</taxon>
    </lineage>
</organism>
<dbReference type="InterPro" id="IPR004326">
    <property type="entry name" value="Mlo"/>
</dbReference>
<evidence type="ECO:0000256" key="9">
    <source>
        <dbReference type="SAM" id="Phobius"/>
    </source>
</evidence>
<keyword evidence="3 9" id="KW-0812">Transmembrane</keyword>
<evidence type="ECO:0000256" key="8">
    <source>
        <dbReference type="SAM" id="MobiDB-lite"/>
    </source>
</evidence>
<keyword evidence="4" id="KW-0611">Plant defense</keyword>
<gene>
    <name evidence="10" type="ORF">SO802_024965</name>
</gene>
<evidence type="ECO:0000313" key="10">
    <source>
        <dbReference type="EMBL" id="KAK9989980.1"/>
    </source>
</evidence>
<dbReference type="EMBL" id="JAZDWU010000009">
    <property type="protein sequence ID" value="KAK9989980.1"/>
    <property type="molecule type" value="Genomic_DNA"/>
</dbReference>
<name>A0AAW2BYN4_9ROSI</name>
<feature type="transmembrane region" description="Helical" evidence="9">
    <location>
        <begin position="210"/>
        <end position="234"/>
    </location>
</feature>
<reference evidence="10 11" key="1">
    <citation type="submission" date="2024-01" db="EMBL/GenBank/DDBJ databases">
        <title>A telomere-to-telomere, gap-free genome of sweet tea (Lithocarpus litseifolius).</title>
        <authorList>
            <person name="Zhou J."/>
        </authorList>
    </citation>
    <scope>NUCLEOTIDE SEQUENCE [LARGE SCALE GENOMIC DNA]</scope>
    <source>
        <strain evidence="10">Zhou-2022a</strain>
        <tissue evidence="10">Leaf</tissue>
    </source>
</reference>
<evidence type="ECO:0000256" key="6">
    <source>
        <dbReference type="ARBA" id="ARBA00023136"/>
    </source>
</evidence>
<feature type="compositionally biased region" description="Basic and acidic residues" evidence="8">
    <location>
        <begin position="374"/>
        <end position="389"/>
    </location>
</feature>
<dbReference type="GO" id="GO:0006952">
    <property type="term" value="P:defense response"/>
    <property type="evidence" value="ECO:0007669"/>
    <property type="project" value="UniProtKB-KW"/>
</dbReference>
<feature type="transmembrane region" description="Helical" evidence="9">
    <location>
        <begin position="12"/>
        <end position="30"/>
    </location>
</feature>
<feature type="transmembrane region" description="Helical" evidence="9">
    <location>
        <begin position="138"/>
        <end position="160"/>
    </location>
</feature>
<dbReference type="Pfam" id="PF03094">
    <property type="entry name" value="Mlo"/>
    <property type="match status" value="1"/>
</dbReference>
<accession>A0AAW2BYN4</accession>
<comment type="caution">
    <text evidence="10">The sequence shown here is derived from an EMBL/GenBank/DDBJ whole genome shotgun (WGS) entry which is preliminary data.</text>
</comment>
<feature type="region of interest" description="Disordered" evidence="8">
    <location>
        <begin position="354"/>
        <end position="395"/>
    </location>
</feature>
<proteinExistence type="inferred from homology"/>
<protein>
    <recommendedName>
        <fullName evidence="12">MLO-like protein</fullName>
    </recommendedName>
</protein>
<comment type="subcellular location">
    <subcellularLocation>
        <location evidence="1">Membrane</location>
        <topology evidence="1">Multi-pass membrane protein</topology>
    </subcellularLocation>
</comment>
<evidence type="ECO:0000256" key="4">
    <source>
        <dbReference type="ARBA" id="ARBA00022821"/>
    </source>
</evidence>
<dbReference type="GO" id="GO:0016020">
    <property type="term" value="C:membrane"/>
    <property type="evidence" value="ECO:0007669"/>
    <property type="project" value="UniProtKB-SubCell"/>
</dbReference>